<comment type="caution">
    <text evidence="2">The sequence shown here is derived from an EMBL/GenBank/DDBJ whole genome shotgun (WGS) entry which is preliminary data.</text>
</comment>
<keyword evidence="1" id="KW-0732">Signal</keyword>
<feature type="signal peptide" evidence="1">
    <location>
        <begin position="1"/>
        <end position="20"/>
    </location>
</feature>
<proteinExistence type="predicted"/>
<dbReference type="Proteomes" id="UP001556098">
    <property type="component" value="Unassembled WGS sequence"/>
</dbReference>
<accession>A0ABV3RQ14</accession>
<dbReference type="RefSeq" id="WP_367878770.1">
    <property type="nucleotide sequence ID" value="NZ_JBFNXX010000012.1"/>
</dbReference>
<dbReference type="PROSITE" id="PS51257">
    <property type="entry name" value="PROKAR_LIPOPROTEIN"/>
    <property type="match status" value="1"/>
</dbReference>
<sequence length="59" mass="6166">MRWALALVTLTLLAACGADGEPVPPTRDATITISDHGVSAQTRWGFNRGPVSFSLGLGL</sequence>
<evidence type="ECO:0000313" key="2">
    <source>
        <dbReference type="EMBL" id="MEW9921070.1"/>
    </source>
</evidence>
<evidence type="ECO:0000313" key="3">
    <source>
        <dbReference type="Proteomes" id="UP001556098"/>
    </source>
</evidence>
<organism evidence="2 3">
    <name type="scientific">Sulfitobacter sediminis</name>
    <dbReference type="NCBI Taxonomy" id="3234186"/>
    <lineage>
        <taxon>Bacteria</taxon>
        <taxon>Pseudomonadati</taxon>
        <taxon>Pseudomonadota</taxon>
        <taxon>Alphaproteobacteria</taxon>
        <taxon>Rhodobacterales</taxon>
        <taxon>Roseobacteraceae</taxon>
        <taxon>Sulfitobacter</taxon>
    </lineage>
</organism>
<keyword evidence="3" id="KW-1185">Reference proteome</keyword>
<name>A0ABV3RQ14_9RHOB</name>
<protein>
    <recommendedName>
        <fullName evidence="4">Argininosuccinate lyase</fullName>
    </recommendedName>
</protein>
<evidence type="ECO:0008006" key="4">
    <source>
        <dbReference type="Google" id="ProtNLM"/>
    </source>
</evidence>
<dbReference type="EMBL" id="JBFNXX010000012">
    <property type="protein sequence ID" value="MEW9921070.1"/>
    <property type="molecule type" value="Genomic_DNA"/>
</dbReference>
<evidence type="ECO:0000256" key="1">
    <source>
        <dbReference type="SAM" id="SignalP"/>
    </source>
</evidence>
<reference evidence="2 3" key="1">
    <citation type="submission" date="2024-07" db="EMBL/GenBank/DDBJ databases">
        <title>Marimonas sp.nov., isolated from tidal-flat sediment.</title>
        <authorList>
            <person name="Jayan J.N."/>
            <person name="Lee S.S."/>
        </authorList>
    </citation>
    <scope>NUCLEOTIDE SEQUENCE [LARGE SCALE GENOMIC DNA]</scope>
    <source>
        <strain evidence="2 3">MJW-29</strain>
    </source>
</reference>
<gene>
    <name evidence="2" type="ORF">AB2B41_15765</name>
</gene>
<feature type="chain" id="PRO_5045807907" description="Argininosuccinate lyase" evidence="1">
    <location>
        <begin position="21"/>
        <end position="59"/>
    </location>
</feature>